<name>A0A1I4K4M3_9RHOB</name>
<reference evidence="11 12" key="1">
    <citation type="submission" date="2016-10" db="EMBL/GenBank/DDBJ databases">
        <authorList>
            <person name="de Groot N.N."/>
        </authorList>
    </citation>
    <scope>NUCLEOTIDE SEQUENCE [LARGE SCALE GENOMIC DNA]</scope>
    <source>
        <strain evidence="11 12">DSM 16199</strain>
    </source>
</reference>
<feature type="transmembrane region" description="Helical" evidence="9">
    <location>
        <begin position="42"/>
        <end position="67"/>
    </location>
</feature>
<evidence type="ECO:0000256" key="6">
    <source>
        <dbReference type="ARBA" id="ARBA00022989"/>
    </source>
</evidence>
<evidence type="ECO:0000256" key="1">
    <source>
        <dbReference type="ARBA" id="ARBA00004236"/>
    </source>
</evidence>
<evidence type="ECO:0000256" key="7">
    <source>
        <dbReference type="ARBA" id="ARBA00023136"/>
    </source>
</evidence>
<sequence length="233" mass="25790">MMYYHNLMQDAAKAGTMPGTRRNAVRIAMPVRGVYRNGGKRIVDIALVLLALPFITVIIALLALAVASQGGRSFYTQDRVGRGGRLYKIWKLRTMIPDADAALERHLAAVPAARAEWNATQKLKKDPRITRVGLMLRKTSMDELPQLWNVLRGDMSLIGPRPMLPSQTGMYPGTAYYHLRPGISGSWQVSARNESHFADRASYDTAYYSKVTFAADAGILAATLRVVMRATGH</sequence>
<dbReference type="OrthoDB" id="9808602at2"/>
<evidence type="ECO:0000313" key="12">
    <source>
        <dbReference type="Proteomes" id="UP000199550"/>
    </source>
</evidence>
<dbReference type="InterPro" id="IPR003362">
    <property type="entry name" value="Bact_transf"/>
</dbReference>
<evidence type="ECO:0000313" key="11">
    <source>
        <dbReference type="EMBL" id="SFL73433.1"/>
    </source>
</evidence>
<protein>
    <submittedName>
        <fullName evidence="11">Sugar transferase involved in LPS biosynthesis (Colanic, teichoic acid)</fullName>
    </submittedName>
</protein>
<dbReference type="RefSeq" id="WP_090192164.1">
    <property type="nucleotide sequence ID" value="NZ_FOTF01000058.1"/>
</dbReference>
<comment type="similarity">
    <text evidence="2">Belongs to the bacterial sugar transferase family.</text>
</comment>
<evidence type="ECO:0000256" key="2">
    <source>
        <dbReference type="ARBA" id="ARBA00006464"/>
    </source>
</evidence>
<keyword evidence="8" id="KW-0270">Exopolysaccharide synthesis</keyword>
<evidence type="ECO:0000256" key="3">
    <source>
        <dbReference type="ARBA" id="ARBA00022475"/>
    </source>
</evidence>
<evidence type="ECO:0000256" key="5">
    <source>
        <dbReference type="ARBA" id="ARBA00022692"/>
    </source>
</evidence>
<gene>
    <name evidence="11" type="ORF">SAMN04488004_1584</name>
</gene>
<keyword evidence="6 9" id="KW-1133">Transmembrane helix</keyword>
<dbReference type="PANTHER" id="PTHR30576:SF4">
    <property type="entry name" value="UNDECAPRENYL-PHOSPHATE GALACTOSE PHOSPHOTRANSFERASE"/>
    <property type="match status" value="1"/>
</dbReference>
<dbReference type="EMBL" id="FOTF01000058">
    <property type="protein sequence ID" value="SFL73433.1"/>
    <property type="molecule type" value="Genomic_DNA"/>
</dbReference>
<dbReference type="GO" id="GO:0005886">
    <property type="term" value="C:plasma membrane"/>
    <property type="evidence" value="ECO:0007669"/>
    <property type="project" value="UniProtKB-SubCell"/>
</dbReference>
<dbReference type="Proteomes" id="UP000199550">
    <property type="component" value="Unassembled WGS sequence"/>
</dbReference>
<feature type="domain" description="Bacterial sugar transferase" evidence="10">
    <location>
        <begin position="40"/>
        <end position="228"/>
    </location>
</feature>
<keyword evidence="5 9" id="KW-0812">Transmembrane</keyword>
<keyword evidence="12" id="KW-1185">Reference proteome</keyword>
<dbReference type="AlphaFoldDB" id="A0A1I4K4M3"/>
<keyword evidence="3" id="KW-1003">Cell membrane</keyword>
<dbReference type="GO" id="GO:0000271">
    <property type="term" value="P:polysaccharide biosynthetic process"/>
    <property type="evidence" value="ECO:0007669"/>
    <property type="project" value="UniProtKB-KW"/>
</dbReference>
<keyword evidence="7 9" id="KW-0472">Membrane</keyword>
<evidence type="ECO:0000256" key="8">
    <source>
        <dbReference type="ARBA" id="ARBA00023169"/>
    </source>
</evidence>
<dbReference type="GO" id="GO:0016780">
    <property type="term" value="F:phosphotransferase activity, for other substituted phosphate groups"/>
    <property type="evidence" value="ECO:0007669"/>
    <property type="project" value="TreeGrafter"/>
</dbReference>
<evidence type="ECO:0000256" key="4">
    <source>
        <dbReference type="ARBA" id="ARBA00022679"/>
    </source>
</evidence>
<dbReference type="Pfam" id="PF02397">
    <property type="entry name" value="Bac_transf"/>
    <property type="match status" value="1"/>
</dbReference>
<comment type="subcellular location">
    <subcellularLocation>
        <location evidence="1">Cell membrane</location>
    </subcellularLocation>
</comment>
<dbReference type="STRING" id="195913.SAMN04488004_1584"/>
<accession>A0A1I4K4M3</accession>
<evidence type="ECO:0000256" key="9">
    <source>
        <dbReference type="SAM" id="Phobius"/>
    </source>
</evidence>
<dbReference type="PANTHER" id="PTHR30576">
    <property type="entry name" value="COLANIC BIOSYNTHESIS UDP-GLUCOSE LIPID CARRIER TRANSFERASE"/>
    <property type="match status" value="1"/>
</dbReference>
<keyword evidence="4 11" id="KW-0808">Transferase</keyword>
<evidence type="ECO:0000259" key="10">
    <source>
        <dbReference type="Pfam" id="PF02397"/>
    </source>
</evidence>
<proteinExistence type="inferred from homology"/>
<organism evidence="11 12">
    <name type="scientific">Loktanella salsilacus</name>
    <dbReference type="NCBI Taxonomy" id="195913"/>
    <lineage>
        <taxon>Bacteria</taxon>
        <taxon>Pseudomonadati</taxon>
        <taxon>Pseudomonadota</taxon>
        <taxon>Alphaproteobacteria</taxon>
        <taxon>Rhodobacterales</taxon>
        <taxon>Roseobacteraceae</taxon>
        <taxon>Loktanella</taxon>
    </lineage>
</organism>